<dbReference type="Proteomes" id="UP000653305">
    <property type="component" value="Unassembled WGS sequence"/>
</dbReference>
<proteinExistence type="predicted"/>
<protein>
    <submittedName>
        <fullName evidence="2">40S ribosomal protein s21-1</fullName>
    </submittedName>
</protein>
<keyword evidence="2" id="KW-0687">Ribonucleoprotein</keyword>
<keyword evidence="1" id="KW-1133">Transmembrane helix</keyword>
<keyword evidence="1" id="KW-0812">Transmembrane</keyword>
<feature type="transmembrane region" description="Helical" evidence="1">
    <location>
        <begin position="23"/>
        <end position="42"/>
    </location>
</feature>
<accession>A0A830C5F5</accession>
<dbReference type="EMBL" id="BMAC01000345">
    <property type="protein sequence ID" value="GFP94329.1"/>
    <property type="molecule type" value="Genomic_DNA"/>
</dbReference>
<reference evidence="2" key="1">
    <citation type="submission" date="2020-07" db="EMBL/GenBank/DDBJ databases">
        <title>Ethylene signaling mediates host invasion by parasitic plants.</title>
        <authorList>
            <person name="Yoshida S."/>
        </authorList>
    </citation>
    <scope>NUCLEOTIDE SEQUENCE</scope>
    <source>
        <strain evidence="2">Okayama</strain>
    </source>
</reference>
<name>A0A830C5F5_9LAMI</name>
<dbReference type="GO" id="GO:0005840">
    <property type="term" value="C:ribosome"/>
    <property type="evidence" value="ECO:0007669"/>
    <property type="project" value="UniProtKB-KW"/>
</dbReference>
<organism evidence="2 3">
    <name type="scientific">Phtheirospermum japonicum</name>
    <dbReference type="NCBI Taxonomy" id="374723"/>
    <lineage>
        <taxon>Eukaryota</taxon>
        <taxon>Viridiplantae</taxon>
        <taxon>Streptophyta</taxon>
        <taxon>Embryophyta</taxon>
        <taxon>Tracheophyta</taxon>
        <taxon>Spermatophyta</taxon>
        <taxon>Magnoliopsida</taxon>
        <taxon>eudicotyledons</taxon>
        <taxon>Gunneridae</taxon>
        <taxon>Pentapetalae</taxon>
        <taxon>asterids</taxon>
        <taxon>lamiids</taxon>
        <taxon>Lamiales</taxon>
        <taxon>Orobanchaceae</taxon>
        <taxon>Orobanchaceae incertae sedis</taxon>
        <taxon>Phtheirospermum</taxon>
    </lineage>
</organism>
<evidence type="ECO:0000313" key="2">
    <source>
        <dbReference type="EMBL" id="GFP94329.1"/>
    </source>
</evidence>
<comment type="caution">
    <text evidence="2">The sequence shown here is derived from an EMBL/GenBank/DDBJ whole genome shotgun (WGS) entry which is preliminary data.</text>
</comment>
<evidence type="ECO:0000256" key="1">
    <source>
        <dbReference type="SAM" id="Phobius"/>
    </source>
</evidence>
<keyword evidence="3" id="KW-1185">Reference proteome</keyword>
<dbReference type="AlphaFoldDB" id="A0A830C5F5"/>
<gene>
    <name evidence="2" type="ORF">PHJA_001577400</name>
</gene>
<keyword evidence="1" id="KW-0472">Membrane</keyword>
<keyword evidence="2" id="KW-0689">Ribosomal protein</keyword>
<evidence type="ECO:0000313" key="3">
    <source>
        <dbReference type="Proteomes" id="UP000653305"/>
    </source>
</evidence>
<sequence>MRRCRLTLGIWARMVFTLVNSQLLLFAVSSVLRVILTALWIASGRRRNLMSSSSVPSILWFSFFIF</sequence>